<organism evidence="4 5">
    <name type="scientific">Aristolochia fimbriata</name>
    <name type="common">White veined hardy Dutchman's pipe vine</name>
    <dbReference type="NCBI Taxonomy" id="158543"/>
    <lineage>
        <taxon>Eukaryota</taxon>
        <taxon>Viridiplantae</taxon>
        <taxon>Streptophyta</taxon>
        <taxon>Embryophyta</taxon>
        <taxon>Tracheophyta</taxon>
        <taxon>Spermatophyta</taxon>
        <taxon>Magnoliopsida</taxon>
        <taxon>Magnoliidae</taxon>
        <taxon>Piperales</taxon>
        <taxon>Aristolochiaceae</taxon>
        <taxon>Aristolochia</taxon>
    </lineage>
</organism>
<dbReference type="InterPro" id="IPR011990">
    <property type="entry name" value="TPR-like_helical_dom_sf"/>
</dbReference>
<dbReference type="GO" id="GO:0005739">
    <property type="term" value="C:mitochondrion"/>
    <property type="evidence" value="ECO:0007669"/>
    <property type="project" value="TreeGrafter"/>
</dbReference>
<proteinExistence type="predicted"/>
<dbReference type="NCBIfam" id="TIGR00756">
    <property type="entry name" value="PPR"/>
    <property type="match status" value="3"/>
</dbReference>
<dbReference type="InterPro" id="IPR046960">
    <property type="entry name" value="PPR_At4g14850-like_plant"/>
</dbReference>
<dbReference type="FunFam" id="1.25.40.10:FF:000073">
    <property type="entry name" value="Pentatricopeptide repeat-containing protein chloroplastic"/>
    <property type="match status" value="1"/>
</dbReference>
<dbReference type="Gene3D" id="1.25.40.10">
    <property type="entry name" value="Tetratricopeptide repeat domain"/>
    <property type="match status" value="5"/>
</dbReference>
<evidence type="ECO:0000256" key="3">
    <source>
        <dbReference type="SAM" id="MobiDB-lite"/>
    </source>
</evidence>
<feature type="compositionally biased region" description="Basic and acidic residues" evidence="3">
    <location>
        <begin position="18"/>
        <end position="27"/>
    </location>
</feature>
<dbReference type="AlphaFoldDB" id="A0AAV7EJX9"/>
<evidence type="ECO:0008006" key="6">
    <source>
        <dbReference type="Google" id="ProtNLM"/>
    </source>
</evidence>
<feature type="repeat" description="PPR" evidence="2">
    <location>
        <begin position="445"/>
        <end position="479"/>
    </location>
</feature>
<feature type="region of interest" description="Disordered" evidence="3">
    <location>
        <begin position="1"/>
        <end position="27"/>
    </location>
</feature>
<comment type="caution">
    <text evidence="4">The sequence shown here is derived from an EMBL/GenBank/DDBJ whole genome shotgun (WGS) entry which is preliminary data.</text>
</comment>
<dbReference type="Pfam" id="PF13041">
    <property type="entry name" value="PPR_2"/>
    <property type="match status" value="2"/>
</dbReference>
<keyword evidence="5" id="KW-1185">Reference proteome</keyword>
<reference evidence="4 5" key="1">
    <citation type="submission" date="2021-07" db="EMBL/GenBank/DDBJ databases">
        <title>The Aristolochia fimbriata genome: insights into angiosperm evolution, floral development and chemical biosynthesis.</title>
        <authorList>
            <person name="Jiao Y."/>
        </authorList>
    </citation>
    <scope>NUCLEOTIDE SEQUENCE [LARGE SCALE GENOMIC DNA]</scope>
    <source>
        <strain evidence="4">IBCAS-2021</strain>
        <tissue evidence="4">Leaf</tissue>
    </source>
</reference>
<evidence type="ECO:0000313" key="5">
    <source>
        <dbReference type="Proteomes" id="UP000825729"/>
    </source>
</evidence>
<dbReference type="FunFam" id="1.25.40.10:FF:000351">
    <property type="entry name" value="Pentatricopeptide repeat-containing protein"/>
    <property type="match status" value="1"/>
</dbReference>
<dbReference type="GO" id="GO:0009451">
    <property type="term" value="P:RNA modification"/>
    <property type="evidence" value="ECO:0007669"/>
    <property type="project" value="InterPro"/>
</dbReference>
<feature type="repeat" description="PPR" evidence="2">
    <location>
        <begin position="142"/>
        <end position="176"/>
    </location>
</feature>
<protein>
    <recommendedName>
        <fullName evidence="6">Pentatricopeptide repeat-containing protein</fullName>
    </recommendedName>
</protein>
<feature type="repeat" description="PPR" evidence="2">
    <location>
        <begin position="344"/>
        <end position="378"/>
    </location>
</feature>
<dbReference type="PANTHER" id="PTHR24015:SF1825">
    <property type="entry name" value="OS04G0514500 PROTEIN"/>
    <property type="match status" value="1"/>
</dbReference>
<accession>A0AAV7EJX9</accession>
<gene>
    <name evidence="4" type="ORF">H6P81_009117</name>
</gene>
<dbReference type="EMBL" id="JAINDJ010000004">
    <property type="protein sequence ID" value="KAG9449152.1"/>
    <property type="molecule type" value="Genomic_DNA"/>
</dbReference>
<keyword evidence="1" id="KW-0677">Repeat</keyword>
<evidence type="ECO:0000256" key="2">
    <source>
        <dbReference type="PROSITE-ProRule" id="PRU00708"/>
    </source>
</evidence>
<dbReference type="Pfam" id="PF01535">
    <property type="entry name" value="PPR"/>
    <property type="match status" value="5"/>
</dbReference>
<name>A0AAV7EJX9_ARIFI</name>
<dbReference type="GO" id="GO:0003723">
    <property type="term" value="F:RNA binding"/>
    <property type="evidence" value="ECO:0007669"/>
    <property type="project" value="InterPro"/>
</dbReference>
<dbReference type="PROSITE" id="PS51375">
    <property type="entry name" value="PPR"/>
    <property type="match status" value="4"/>
</dbReference>
<dbReference type="Proteomes" id="UP000825729">
    <property type="component" value="Unassembled WGS sequence"/>
</dbReference>
<dbReference type="FunFam" id="1.25.40.10:FF:001093">
    <property type="entry name" value="Pentatricopeptide repeat-containing protein At2g34400"/>
    <property type="match status" value="1"/>
</dbReference>
<dbReference type="InterPro" id="IPR002885">
    <property type="entry name" value="PPR_rpt"/>
</dbReference>
<evidence type="ECO:0000313" key="4">
    <source>
        <dbReference type="EMBL" id="KAG9449152.1"/>
    </source>
</evidence>
<feature type="repeat" description="PPR" evidence="2">
    <location>
        <begin position="212"/>
        <end position="246"/>
    </location>
</feature>
<dbReference type="PANTHER" id="PTHR24015">
    <property type="entry name" value="OS07G0578800 PROTEIN-RELATED"/>
    <property type="match status" value="1"/>
</dbReference>
<sequence>MGHSDNESLKSTPIWHTEGTHENSHPSHELARQTTLWLFNSKPIYPVWYGRRRKKTILEFGRHGLPDQSLSCFLEMRRVGIKPNEFTFSTVVGICSQWGMMVFVKLDLDLDIVAAASMVDMYSKCGSLVRARQVFDGMAERDLVTWNAMISGCAQNSCGKEALELFSRMQVEGILPNSTTSASTLKALSEEGDVTLCRYFHVKVIKFGWYQDVFSGTALVDMYSKCSCITEAERAFNEMPEKNLIAFNAIISGYGLNRSYRKALKAYMILLQESMIPDSFTFSGLISSCISNLALFEGTEIHAQSLKHGLDVHVSVANSLVSLYSRCHLMDRASRVFDSVLFPTVISWTGIITGFAQNGEGEQALKYFCKMHRLLLKPDEFAVGSILKAIANWATVEQGRNIHSYVVKVGLELDTVVGTALVDMYLKCGVPEDSFKIFINIPLKNIISWNSMIVGFAQNGLYGKSLQLFNEMLKVGINPSCVTFIGVLAACSHACLVDQGRYYFNLMSSIYGISPSVEHYTCLVDLLGRAGHLSEAEMLIINSPFSSDPTIWRSLLAACGFHKDMHVGVRAAENCLKLEPRVSATYVALSNMYASMHSWDDVSKRRNQVAVGLY</sequence>
<evidence type="ECO:0000256" key="1">
    <source>
        <dbReference type="ARBA" id="ARBA00022737"/>
    </source>
</evidence>